<accession>A0A699XT57</accession>
<proteinExistence type="predicted"/>
<comment type="caution">
    <text evidence="1">The sequence shown here is derived from an EMBL/GenBank/DDBJ whole genome shotgun (WGS) entry which is preliminary data.</text>
</comment>
<name>A0A699XT57_TANCI</name>
<reference evidence="1" key="1">
    <citation type="journal article" date="2019" name="Sci. Rep.">
        <title>Draft genome of Tanacetum cinerariifolium, the natural source of mosquito coil.</title>
        <authorList>
            <person name="Yamashiro T."/>
            <person name="Shiraishi A."/>
            <person name="Satake H."/>
            <person name="Nakayama K."/>
        </authorList>
    </citation>
    <scope>NUCLEOTIDE SEQUENCE</scope>
</reference>
<gene>
    <name evidence="1" type="ORF">Tci_932070</name>
</gene>
<evidence type="ECO:0000313" key="1">
    <source>
        <dbReference type="EMBL" id="GFD60101.1"/>
    </source>
</evidence>
<dbReference type="AlphaFoldDB" id="A0A699XT57"/>
<feature type="non-terminal residue" evidence="1">
    <location>
        <position position="1"/>
    </location>
</feature>
<protein>
    <submittedName>
        <fullName evidence="1">Uncharacterized protein</fullName>
    </submittedName>
</protein>
<sequence length="42" mass="4483">KEETVGAIYKLGSLNEAPPIPDDIAMSISPVAVAFMADCWTM</sequence>
<dbReference type="EMBL" id="BKCJ011873482">
    <property type="protein sequence ID" value="GFD60101.1"/>
    <property type="molecule type" value="Genomic_DNA"/>
</dbReference>
<organism evidence="1">
    <name type="scientific">Tanacetum cinerariifolium</name>
    <name type="common">Dalmatian daisy</name>
    <name type="synonym">Chrysanthemum cinerariifolium</name>
    <dbReference type="NCBI Taxonomy" id="118510"/>
    <lineage>
        <taxon>Eukaryota</taxon>
        <taxon>Viridiplantae</taxon>
        <taxon>Streptophyta</taxon>
        <taxon>Embryophyta</taxon>
        <taxon>Tracheophyta</taxon>
        <taxon>Spermatophyta</taxon>
        <taxon>Magnoliopsida</taxon>
        <taxon>eudicotyledons</taxon>
        <taxon>Gunneridae</taxon>
        <taxon>Pentapetalae</taxon>
        <taxon>asterids</taxon>
        <taxon>campanulids</taxon>
        <taxon>Asterales</taxon>
        <taxon>Asteraceae</taxon>
        <taxon>Asteroideae</taxon>
        <taxon>Anthemideae</taxon>
        <taxon>Anthemidinae</taxon>
        <taxon>Tanacetum</taxon>
    </lineage>
</organism>